<keyword evidence="11 12" id="KW-0449">Lipoprotein</keyword>
<dbReference type="PROSITE" id="PS51257">
    <property type="entry name" value="PROKAR_LIPOPROTEIN"/>
    <property type="match status" value="1"/>
</dbReference>
<sequence length="293" mass="31295">MMRKGPLVLVGGILTVMLLVLSGCETQSSSGKSITIVGSTALQPLVEAAGEQYGTENVGVFVNVQGGGSGTGLSQVQEKAVSIGNSDVFAEEKKGIDASKLVDHQVGVVGITPVVNKDVGVKNVSKKQLIAIFTGKLTNWKQLGGEDLPIVLLNRATGSGTRLTFEKWGLDGQQSKDAQEQDSTGMVRQIVGSTPGAISYMAFSYVDKTVDSLSVDNVKPTESNVASNKWKIWSYEHMYTNGAPTGLTKQFLDYMTSDKIQKQVVSKLGYIPTTQMEVKRSVDGKIIAIKKGM</sequence>
<evidence type="ECO:0000259" key="13">
    <source>
        <dbReference type="Pfam" id="PF12849"/>
    </source>
</evidence>
<keyword evidence="8" id="KW-0732">Signal</keyword>
<accession>A0A0R1HRN9</accession>
<dbReference type="AlphaFoldDB" id="A0A0R1HRN9"/>
<dbReference type="Proteomes" id="UP000051450">
    <property type="component" value="Unassembled WGS sequence"/>
</dbReference>
<name>A0A0R1HRN9_9LACO</name>
<gene>
    <name evidence="14" type="ORF">FC66_GL000598</name>
</gene>
<dbReference type="EMBL" id="AZDI01000002">
    <property type="protein sequence ID" value="KRK46097.1"/>
    <property type="molecule type" value="Genomic_DNA"/>
</dbReference>
<evidence type="ECO:0000256" key="10">
    <source>
        <dbReference type="ARBA" id="ARBA00023139"/>
    </source>
</evidence>
<keyword evidence="10 12" id="KW-0564">Palmitate</keyword>
<evidence type="ECO:0000256" key="3">
    <source>
        <dbReference type="ARBA" id="ARBA00008725"/>
    </source>
</evidence>
<dbReference type="PATRIC" id="fig|1423719.4.peg.608"/>
<evidence type="ECO:0000256" key="12">
    <source>
        <dbReference type="RuleBase" id="RU367119"/>
    </source>
</evidence>
<comment type="subcellular location">
    <subcellularLocation>
        <location evidence="2 12">Cell membrane</location>
        <topology evidence="2 12">Lipid-anchor</topology>
    </subcellularLocation>
</comment>
<dbReference type="GO" id="GO:0005886">
    <property type="term" value="C:plasma membrane"/>
    <property type="evidence" value="ECO:0007669"/>
    <property type="project" value="UniProtKB-SubCell"/>
</dbReference>
<dbReference type="PANTHER" id="PTHR30570">
    <property type="entry name" value="PERIPLASMIC PHOSPHATE BINDING COMPONENT OF PHOSPHATE ABC TRANSPORTER"/>
    <property type="match status" value="1"/>
</dbReference>
<dbReference type="InterPro" id="IPR011862">
    <property type="entry name" value="Phos-bd"/>
</dbReference>
<evidence type="ECO:0000256" key="7">
    <source>
        <dbReference type="ARBA" id="ARBA00022592"/>
    </source>
</evidence>
<evidence type="ECO:0000256" key="8">
    <source>
        <dbReference type="ARBA" id="ARBA00022729"/>
    </source>
</evidence>
<evidence type="ECO:0000256" key="5">
    <source>
        <dbReference type="ARBA" id="ARBA00022448"/>
    </source>
</evidence>
<dbReference type="Gene3D" id="3.40.190.10">
    <property type="entry name" value="Periplasmic binding protein-like II"/>
    <property type="match status" value="2"/>
</dbReference>
<comment type="function">
    <text evidence="12">Involved in the system for phosphate transport across the cytoplasmic membrane.</text>
</comment>
<keyword evidence="6 12" id="KW-1003">Cell membrane</keyword>
<dbReference type="Pfam" id="PF12849">
    <property type="entry name" value="PBP_like_2"/>
    <property type="match status" value="1"/>
</dbReference>
<keyword evidence="7 12" id="KW-0592">Phosphate transport</keyword>
<keyword evidence="5 12" id="KW-0813">Transport</keyword>
<dbReference type="SUPFAM" id="SSF53850">
    <property type="entry name" value="Periplasmic binding protein-like II"/>
    <property type="match status" value="1"/>
</dbReference>
<evidence type="ECO:0000256" key="4">
    <source>
        <dbReference type="ARBA" id="ARBA00011529"/>
    </source>
</evidence>
<reference evidence="14 15" key="1">
    <citation type="journal article" date="2015" name="Genome Announc.">
        <title>Expanding the biotechnology potential of lactobacilli through comparative genomics of 213 strains and associated genera.</title>
        <authorList>
            <person name="Sun Z."/>
            <person name="Harris H.M."/>
            <person name="McCann A."/>
            <person name="Guo C."/>
            <person name="Argimon S."/>
            <person name="Zhang W."/>
            <person name="Yang X."/>
            <person name="Jeffery I.B."/>
            <person name="Cooney J.C."/>
            <person name="Kagawa T.F."/>
            <person name="Liu W."/>
            <person name="Song Y."/>
            <person name="Salvetti E."/>
            <person name="Wrobel A."/>
            <person name="Rasinkangas P."/>
            <person name="Parkhill J."/>
            <person name="Rea M.C."/>
            <person name="O'Sullivan O."/>
            <person name="Ritari J."/>
            <person name="Douillard F.P."/>
            <person name="Paul Ross R."/>
            <person name="Yang R."/>
            <person name="Briner A.E."/>
            <person name="Felis G.E."/>
            <person name="de Vos W.M."/>
            <person name="Barrangou R."/>
            <person name="Klaenhammer T.R."/>
            <person name="Caufield P.W."/>
            <person name="Cui Y."/>
            <person name="Zhang H."/>
            <person name="O'Toole P.W."/>
        </authorList>
    </citation>
    <scope>NUCLEOTIDE SEQUENCE [LARGE SCALE GENOMIC DNA]</scope>
    <source>
        <strain evidence="14 15">DSM 15638</strain>
    </source>
</reference>
<dbReference type="GO" id="GO:0006817">
    <property type="term" value="P:phosphate ion transport"/>
    <property type="evidence" value="ECO:0007669"/>
    <property type="project" value="UniProtKB-UniRule"/>
</dbReference>
<evidence type="ECO:0000313" key="15">
    <source>
        <dbReference type="Proteomes" id="UP000051450"/>
    </source>
</evidence>
<keyword evidence="9" id="KW-0472">Membrane</keyword>
<comment type="subunit">
    <text evidence="4 12">The complex is composed of two ATP-binding proteins (PstB), two transmembrane proteins (PstC and PstA) and a solute-binding protein (PstS).</text>
</comment>
<protein>
    <recommendedName>
        <fullName evidence="12">Phosphate-binding protein</fullName>
    </recommendedName>
</protein>
<dbReference type="InterPro" id="IPR050811">
    <property type="entry name" value="Phosphate_ABC_transporter"/>
</dbReference>
<evidence type="ECO:0000256" key="2">
    <source>
        <dbReference type="ARBA" id="ARBA00004193"/>
    </source>
</evidence>
<dbReference type="STRING" id="1423719.FC66_GL000598"/>
<comment type="caution">
    <text evidence="14">The sequence shown here is derived from an EMBL/GenBank/DDBJ whole genome shotgun (WGS) entry which is preliminary data.</text>
</comment>
<evidence type="ECO:0000313" key="14">
    <source>
        <dbReference type="EMBL" id="KRK46097.1"/>
    </source>
</evidence>
<comment type="function">
    <text evidence="1">Part of the ABC transporter complex PstSACB involved in phosphate import.</text>
</comment>
<keyword evidence="15" id="KW-1185">Reference proteome</keyword>
<evidence type="ECO:0000256" key="11">
    <source>
        <dbReference type="ARBA" id="ARBA00023288"/>
    </source>
</evidence>
<feature type="domain" description="PBP" evidence="13">
    <location>
        <begin position="27"/>
        <end position="259"/>
    </location>
</feature>
<evidence type="ECO:0000256" key="6">
    <source>
        <dbReference type="ARBA" id="ARBA00022475"/>
    </source>
</evidence>
<organism evidence="14 15">
    <name type="scientific">Dellaglioa algida DSM 15638</name>
    <dbReference type="NCBI Taxonomy" id="1423719"/>
    <lineage>
        <taxon>Bacteria</taxon>
        <taxon>Bacillati</taxon>
        <taxon>Bacillota</taxon>
        <taxon>Bacilli</taxon>
        <taxon>Lactobacillales</taxon>
        <taxon>Lactobacillaceae</taxon>
        <taxon>Dellaglioa</taxon>
    </lineage>
</organism>
<dbReference type="InterPro" id="IPR024370">
    <property type="entry name" value="PBP_domain"/>
</dbReference>
<evidence type="ECO:0000256" key="9">
    <source>
        <dbReference type="ARBA" id="ARBA00023136"/>
    </source>
</evidence>
<comment type="similarity">
    <text evidence="3 12">Belongs to the PstS family.</text>
</comment>
<dbReference type="PANTHER" id="PTHR30570:SF4">
    <property type="entry name" value="PHOSPHATE-BINDING PROTEIN PSTS 1"/>
    <property type="match status" value="1"/>
</dbReference>
<proteinExistence type="inferred from homology"/>
<dbReference type="NCBIfam" id="TIGR02136">
    <property type="entry name" value="ptsS_2"/>
    <property type="match status" value="1"/>
</dbReference>
<dbReference type="GO" id="GO:0042301">
    <property type="term" value="F:phosphate ion binding"/>
    <property type="evidence" value="ECO:0007669"/>
    <property type="project" value="UniProtKB-UniRule"/>
</dbReference>
<dbReference type="CDD" id="cd13653">
    <property type="entry name" value="PBP2_phosphate_like_1"/>
    <property type="match status" value="1"/>
</dbReference>
<evidence type="ECO:0000256" key="1">
    <source>
        <dbReference type="ARBA" id="ARBA00002841"/>
    </source>
</evidence>